<dbReference type="PROSITE" id="PS50831">
    <property type="entry name" value="SOHO"/>
    <property type="match status" value="1"/>
</dbReference>
<dbReference type="CDD" id="cd11919">
    <property type="entry name" value="SH3_Sorbs1_1"/>
    <property type="match status" value="1"/>
</dbReference>
<evidence type="ECO:0000256" key="10">
    <source>
        <dbReference type="ARBA" id="ARBA00023136"/>
    </source>
</evidence>
<feature type="region of interest" description="Disordered" evidence="12">
    <location>
        <begin position="318"/>
        <end position="389"/>
    </location>
</feature>
<feature type="domain" description="SH3" evidence="13">
    <location>
        <begin position="655"/>
        <end position="716"/>
    </location>
</feature>
<feature type="domain" description="SH3" evidence="13">
    <location>
        <begin position="475"/>
        <end position="534"/>
    </location>
</feature>
<evidence type="ECO:0000256" key="3">
    <source>
        <dbReference type="ARBA" id="ARBA00004496"/>
    </source>
</evidence>
<feature type="domain" description="SoHo" evidence="14">
    <location>
        <begin position="234"/>
        <end position="291"/>
    </location>
</feature>
<dbReference type="InterPro" id="IPR035610">
    <property type="entry name" value="SORBS1_SH3_1"/>
</dbReference>
<feature type="compositionally biased region" description="Basic and acidic residues" evidence="12">
    <location>
        <begin position="222"/>
        <end position="233"/>
    </location>
</feature>
<dbReference type="PRINTS" id="PR00452">
    <property type="entry name" value="SH3DOMAIN"/>
</dbReference>
<feature type="region of interest" description="Disordered" evidence="12">
    <location>
        <begin position="185"/>
        <end position="243"/>
    </location>
</feature>
<dbReference type="SMART" id="SM00459">
    <property type="entry name" value="Sorb"/>
    <property type="match status" value="1"/>
</dbReference>
<dbReference type="InterPro" id="IPR050384">
    <property type="entry name" value="Endophilin_SH3RF"/>
</dbReference>
<dbReference type="GO" id="GO:0005886">
    <property type="term" value="C:plasma membrane"/>
    <property type="evidence" value="ECO:0007669"/>
    <property type="project" value="UniProtKB-SubCell"/>
</dbReference>
<dbReference type="InterPro" id="IPR003127">
    <property type="entry name" value="SoHo_dom"/>
</dbReference>
<keyword evidence="5" id="KW-1003">Cell membrane</keyword>
<reference evidence="16" key="1">
    <citation type="submission" date="2025-08" db="UniProtKB">
        <authorList>
            <consortium name="RefSeq"/>
        </authorList>
    </citation>
    <scope>IDENTIFICATION</scope>
    <source>
        <tissue evidence="16">Kidney</tissue>
    </source>
</reference>
<feature type="compositionally biased region" description="Polar residues" evidence="12">
    <location>
        <begin position="105"/>
        <end position="119"/>
    </location>
</feature>
<keyword evidence="7" id="KW-0597">Phosphoprotein</keyword>
<dbReference type="AlphaFoldDB" id="A0A6P6BKK4"/>
<name>A0A6P6BKK4_PTEVA</name>
<dbReference type="RefSeq" id="XP_023375597.1">
    <property type="nucleotide sequence ID" value="XM_023519829.1"/>
</dbReference>
<dbReference type="Gene3D" id="2.30.30.40">
    <property type="entry name" value="SH3 Domains"/>
    <property type="match status" value="3"/>
</dbReference>
<comment type="subcellular location">
    <subcellularLocation>
        <location evidence="2">Cell junction</location>
        <location evidence="2">Focal adhesion</location>
    </subcellularLocation>
    <subcellularLocation>
        <location evidence="1">Cell membrane</location>
    </subcellularLocation>
    <subcellularLocation>
        <location evidence="3">Cytoplasm</location>
    </subcellularLocation>
</comment>
<evidence type="ECO:0000256" key="5">
    <source>
        <dbReference type="ARBA" id="ARBA00022475"/>
    </source>
</evidence>
<dbReference type="GO" id="GO:0005925">
    <property type="term" value="C:focal adhesion"/>
    <property type="evidence" value="ECO:0007669"/>
    <property type="project" value="UniProtKB-SubCell"/>
</dbReference>
<dbReference type="FunFam" id="2.30.30.40:FF:000001">
    <property type="entry name" value="Sorbin and SH3 domain-containing protein 1 isoform 2"/>
    <property type="match status" value="1"/>
</dbReference>
<proteinExistence type="predicted"/>
<gene>
    <name evidence="16" type="primary">SORBS1</name>
</gene>
<keyword evidence="15" id="KW-1185">Reference proteome</keyword>
<evidence type="ECO:0000256" key="2">
    <source>
        <dbReference type="ARBA" id="ARBA00004246"/>
    </source>
</evidence>
<keyword evidence="4 11" id="KW-0728">SH3 domain</keyword>
<feature type="compositionally biased region" description="Basic and acidic residues" evidence="12">
    <location>
        <begin position="94"/>
        <end position="104"/>
    </location>
</feature>
<evidence type="ECO:0000256" key="11">
    <source>
        <dbReference type="PROSITE-ProRule" id="PRU00192"/>
    </source>
</evidence>
<dbReference type="Pfam" id="PF14604">
    <property type="entry name" value="SH3_9"/>
    <property type="match status" value="1"/>
</dbReference>
<protein>
    <submittedName>
        <fullName evidence="16">Sorbin and SH3 domain-containing protein 1 isoform X11</fullName>
    </submittedName>
</protein>
<feature type="region of interest" description="Disordered" evidence="12">
    <location>
        <begin position="431"/>
        <end position="455"/>
    </location>
</feature>
<dbReference type="PRINTS" id="PR00499">
    <property type="entry name" value="P67PHOX"/>
</dbReference>
<evidence type="ECO:0000256" key="1">
    <source>
        <dbReference type="ARBA" id="ARBA00004236"/>
    </source>
</evidence>
<dbReference type="Proteomes" id="UP000515202">
    <property type="component" value="Unplaced"/>
</dbReference>
<keyword evidence="9" id="KW-0965">Cell junction</keyword>
<dbReference type="SMART" id="SM00326">
    <property type="entry name" value="SH3"/>
    <property type="match status" value="3"/>
</dbReference>
<dbReference type="FunFam" id="2.30.30.40:FF:000003">
    <property type="entry name" value="Sorbin and SH3 domain-containing protein 1 isoform 2"/>
    <property type="match status" value="1"/>
</dbReference>
<dbReference type="CDD" id="cd11916">
    <property type="entry name" value="SH3_Sorbs1_3"/>
    <property type="match status" value="1"/>
</dbReference>
<feature type="domain" description="SH3" evidence="13">
    <location>
        <begin position="549"/>
        <end position="610"/>
    </location>
</feature>
<dbReference type="InterPro" id="IPR036028">
    <property type="entry name" value="SH3-like_dom_sf"/>
</dbReference>
<evidence type="ECO:0000259" key="13">
    <source>
        <dbReference type="PROSITE" id="PS50002"/>
    </source>
</evidence>
<sequence>MRPEWRSGDQEGKAGESISEPQLQKTCPVTTMSSECDVGASKAVVNGLAPGSNGQDKDMDPTKVCTGKGAVTLRASSSYQETPSSSPVSPPETLQHESKPDEWRLSSNADANGNAQPSSLAAKGYRSVHPNLLSDKPQDSSPQLNEVSSSRIGTDSQTFAPVSKPSSAYPSTTIVNPTIVLLQHNREQQKRLGSLSDPVSERRVGERDLAPTQEKPTSPGRAIERKAKDDGRRVVKSTQDLSDVSVDEVGIPLRNTERSKDWYKTMFKQIHKLNRDDDSDLYSPRYSFSEDTKSPLSVPRSKSEMSYIDGEKVVKRSATLPLPTRSSSIKSSPDRNDWEPPDKKVDTRKYRAEPKSIYEYQPGKSSVLTNEKMSSAVSPTPEISSEPPGYIYSSNFHAVKRESDGAPGDLGSLENERQIYKSVLEGGDIPLQGLSGLKRPSSSASTKDSESPRHFIPADYLESTEEFIRRRHDDKEMRPARAKFDFKAQTLKELPLQKGDIVYIYKQIDQNWYEGEHHGRVGIFPRTYIELLPPAEKAQPKKLTPVQVLEYGEAMAKFNFNGDTQVEMSFRKGERITLLRQVDENWYEGRIPGTSRQGIFPITYVDVIKRPLVKNPVDYIDLPFSSSPSRSATTSPQQPQAQQRRVTPDRSQASQDLFSYQALYSYIPQNDDELELRDGDIVDVMEKCDDGWFVGTSRRTRQFGTFPGNYVKPLYL</sequence>
<evidence type="ECO:0000256" key="4">
    <source>
        <dbReference type="ARBA" id="ARBA00022443"/>
    </source>
</evidence>
<feature type="compositionally biased region" description="Basic and acidic residues" evidence="12">
    <location>
        <begin position="1"/>
        <end position="14"/>
    </location>
</feature>
<feature type="compositionally biased region" description="Basic and acidic residues" evidence="12">
    <location>
        <begin position="332"/>
        <end position="356"/>
    </location>
</feature>
<evidence type="ECO:0000256" key="12">
    <source>
        <dbReference type="SAM" id="MobiDB-lite"/>
    </source>
</evidence>
<dbReference type="InterPro" id="IPR001452">
    <property type="entry name" value="SH3_domain"/>
</dbReference>
<dbReference type="CTD" id="10580"/>
<dbReference type="PANTHER" id="PTHR14167">
    <property type="entry name" value="SH3 DOMAIN-CONTAINING"/>
    <property type="match status" value="1"/>
</dbReference>
<dbReference type="Pfam" id="PF02208">
    <property type="entry name" value="Sorb"/>
    <property type="match status" value="1"/>
</dbReference>
<dbReference type="CDD" id="cd11922">
    <property type="entry name" value="SH3_Sorbs1_2"/>
    <property type="match status" value="1"/>
</dbReference>
<feature type="compositionally biased region" description="Basic and acidic residues" evidence="12">
    <location>
        <begin position="199"/>
        <end position="209"/>
    </location>
</feature>
<evidence type="ECO:0000313" key="16">
    <source>
        <dbReference type="RefSeq" id="XP_023375597.1"/>
    </source>
</evidence>
<evidence type="ECO:0000256" key="6">
    <source>
        <dbReference type="ARBA" id="ARBA00022490"/>
    </source>
</evidence>
<dbReference type="Pfam" id="PF00018">
    <property type="entry name" value="SH3_1"/>
    <property type="match status" value="1"/>
</dbReference>
<dbReference type="GO" id="GO:0005737">
    <property type="term" value="C:cytoplasm"/>
    <property type="evidence" value="ECO:0007669"/>
    <property type="project" value="UniProtKB-SubCell"/>
</dbReference>
<feature type="compositionally biased region" description="Polar residues" evidence="12">
    <location>
        <begin position="139"/>
        <end position="172"/>
    </location>
</feature>
<dbReference type="FunFam" id="2.30.30.40:FF:000004">
    <property type="entry name" value="Sorbin and SH3 domain-containing protein 1 isoform 2"/>
    <property type="match status" value="1"/>
</dbReference>
<dbReference type="GO" id="GO:0005634">
    <property type="term" value="C:nucleus"/>
    <property type="evidence" value="ECO:0007669"/>
    <property type="project" value="TreeGrafter"/>
</dbReference>
<feature type="compositionally biased region" description="Low complexity" evidence="12">
    <location>
        <begin position="76"/>
        <end position="87"/>
    </location>
</feature>
<organism evidence="15 16">
    <name type="scientific">Pteropus vampyrus</name>
    <name type="common">Large flying fox</name>
    <dbReference type="NCBI Taxonomy" id="132908"/>
    <lineage>
        <taxon>Eukaryota</taxon>
        <taxon>Metazoa</taxon>
        <taxon>Chordata</taxon>
        <taxon>Craniata</taxon>
        <taxon>Vertebrata</taxon>
        <taxon>Euteleostomi</taxon>
        <taxon>Mammalia</taxon>
        <taxon>Eutheria</taxon>
        <taxon>Laurasiatheria</taxon>
        <taxon>Chiroptera</taxon>
        <taxon>Yinpterochiroptera</taxon>
        <taxon>Pteropodoidea</taxon>
        <taxon>Pteropodidae</taxon>
        <taxon>Pteropodinae</taxon>
        <taxon>Pteropus</taxon>
    </lineage>
</organism>
<evidence type="ECO:0000256" key="8">
    <source>
        <dbReference type="ARBA" id="ARBA00022737"/>
    </source>
</evidence>
<dbReference type="PANTHER" id="PTHR14167:SF64">
    <property type="entry name" value="SORBIN AND SH3 DOMAIN-CONTAINING PROTEIN 1"/>
    <property type="match status" value="1"/>
</dbReference>
<dbReference type="InterPro" id="IPR035611">
    <property type="entry name" value="SORBS1_SH3_2"/>
</dbReference>
<feature type="region of interest" description="Disordered" evidence="12">
    <location>
        <begin position="1"/>
        <end position="172"/>
    </location>
</feature>
<feature type="compositionally biased region" description="Polar residues" evidence="12">
    <location>
        <begin position="363"/>
        <end position="383"/>
    </location>
</feature>
<keyword evidence="10" id="KW-0472">Membrane</keyword>
<feature type="region of interest" description="Disordered" evidence="12">
    <location>
        <begin position="624"/>
        <end position="651"/>
    </location>
</feature>
<dbReference type="Pfam" id="PF07653">
    <property type="entry name" value="SH3_2"/>
    <property type="match status" value="1"/>
</dbReference>
<feature type="compositionally biased region" description="Polar residues" evidence="12">
    <location>
        <begin position="19"/>
        <end position="34"/>
    </location>
</feature>
<evidence type="ECO:0000313" key="15">
    <source>
        <dbReference type="Proteomes" id="UP000515202"/>
    </source>
</evidence>
<evidence type="ECO:0000256" key="7">
    <source>
        <dbReference type="ARBA" id="ARBA00022553"/>
    </source>
</evidence>
<evidence type="ECO:0000259" key="14">
    <source>
        <dbReference type="PROSITE" id="PS50831"/>
    </source>
</evidence>
<evidence type="ECO:0000256" key="9">
    <source>
        <dbReference type="ARBA" id="ARBA00022949"/>
    </source>
</evidence>
<dbReference type="GeneID" id="105301358"/>
<dbReference type="GO" id="GO:0031589">
    <property type="term" value="P:cell-substrate adhesion"/>
    <property type="evidence" value="ECO:0007669"/>
    <property type="project" value="TreeGrafter"/>
</dbReference>
<keyword evidence="8" id="KW-0677">Repeat</keyword>
<accession>A0A6P6BKK4</accession>
<dbReference type="SUPFAM" id="SSF50044">
    <property type="entry name" value="SH3-domain"/>
    <property type="match status" value="3"/>
</dbReference>
<keyword evidence="6" id="KW-0963">Cytoplasm</keyword>
<feature type="region of interest" description="Disordered" evidence="12">
    <location>
        <begin position="273"/>
        <end position="305"/>
    </location>
</feature>
<dbReference type="InterPro" id="IPR035606">
    <property type="entry name" value="SORBS1_SH3"/>
</dbReference>
<feature type="compositionally biased region" description="Low complexity" evidence="12">
    <location>
        <begin position="625"/>
        <end position="645"/>
    </location>
</feature>
<dbReference type="PROSITE" id="PS50002">
    <property type="entry name" value="SH3"/>
    <property type="match status" value="3"/>
</dbReference>